<name>A0A1D2JMA5_PARBR</name>
<dbReference type="VEuPathDB" id="FungiDB:PADG_00751"/>
<dbReference type="Pfam" id="PF11927">
    <property type="entry name" value="HODM_asu-like"/>
    <property type="match status" value="1"/>
</dbReference>
<evidence type="ECO:0000313" key="2">
    <source>
        <dbReference type="EMBL" id="ODH42649.1"/>
    </source>
</evidence>
<reference evidence="2 3" key="1">
    <citation type="submission" date="2016-06" db="EMBL/GenBank/DDBJ databases">
        <authorList>
            <person name="Kjaerup R.B."/>
            <person name="Dalgaard T.S."/>
            <person name="Juul-Madsen H.R."/>
        </authorList>
    </citation>
    <scope>NUCLEOTIDE SEQUENCE [LARGE SCALE GENOMIC DNA]</scope>
    <source>
        <strain evidence="2 3">Pb300</strain>
    </source>
</reference>
<dbReference type="EMBL" id="LZYO01000026">
    <property type="protein sequence ID" value="ODH42649.1"/>
    <property type="molecule type" value="Genomic_DNA"/>
</dbReference>
<feature type="chain" id="PRO_5008902509" evidence="1">
    <location>
        <begin position="17"/>
        <end position="344"/>
    </location>
</feature>
<keyword evidence="1" id="KW-0732">Signal</keyword>
<protein>
    <submittedName>
        <fullName evidence="2">Uncharacterized protein</fullName>
    </submittedName>
</protein>
<accession>A0A1D2JMA5</accession>
<dbReference type="Proteomes" id="UP000242814">
    <property type="component" value="Unassembled WGS sequence"/>
</dbReference>
<gene>
    <name evidence="2" type="ORF">ACO22_01174</name>
</gene>
<evidence type="ECO:0000256" key="1">
    <source>
        <dbReference type="SAM" id="SignalP"/>
    </source>
</evidence>
<feature type="signal peptide" evidence="1">
    <location>
        <begin position="1"/>
        <end position="16"/>
    </location>
</feature>
<proteinExistence type="predicted"/>
<evidence type="ECO:0000313" key="3">
    <source>
        <dbReference type="Proteomes" id="UP000242814"/>
    </source>
</evidence>
<sequence>MALIWQALFLVVLLLGEVIRKRVKSKTGSRDEDSDLEKLHTYPVEQIKGKERYRITMGLKRLDRHNWLTIDKNYLEQHKLRDNLFRTQGTKVLQCLPEAKYACQELLQEIATYLCDRYPAIFEMDNDAVKITKTGEVFCLRDHTNGMEPLEIAARLAMEDLSVLLEDGSEQSYLAATTSLFSIGWCAMGRIGCSVSQMHRAVPLWHKEIEFPVNKLVIPGFLSRLPVDSPMERSSYFIQVTAPGESLSSILFQPIGLSHEDIEPLPKNILIRRERQTFRRLPKSRAIVFGVKTSLTPLQELPLEELRNLGKEIESWPDAVGKYKGRDHWGSAVLGYLGTKVAAT</sequence>
<dbReference type="VEuPathDB" id="FungiDB:PABG_02382"/>
<dbReference type="InterPro" id="IPR021848">
    <property type="entry name" value="HODM_asu-like"/>
</dbReference>
<comment type="caution">
    <text evidence="2">The sequence shown here is derived from an EMBL/GenBank/DDBJ whole genome shotgun (WGS) entry which is preliminary data.</text>
</comment>
<dbReference type="AlphaFoldDB" id="A0A1D2JMA5"/>
<organism evidence="2 3">
    <name type="scientific">Paracoccidioides brasiliensis</name>
    <dbReference type="NCBI Taxonomy" id="121759"/>
    <lineage>
        <taxon>Eukaryota</taxon>
        <taxon>Fungi</taxon>
        <taxon>Dikarya</taxon>
        <taxon>Ascomycota</taxon>
        <taxon>Pezizomycotina</taxon>
        <taxon>Eurotiomycetes</taxon>
        <taxon>Eurotiomycetidae</taxon>
        <taxon>Onygenales</taxon>
        <taxon>Ajellomycetaceae</taxon>
        <taxon>Paracoccidioides</taxon>
    </lineage>
</organism>